<keyword evidence="4" id="KW-0496">Mitochondrion</keyword>
<comment type="subcellular location">
    <subcellularLocation>
        <location evidence="1">Mitochondrion</location>
    </subcellularLocation>
</comment>
<dbReference type="PANTHER" id="PTHR12919:SF20">
    <property type="entry name" value="SMALL RIBOSOMAL SUBUNIT PROTEIN BS16M"/>
    <property type="match status" value="1"/>
</dbReference>
<dbReference type="Proteomes" id="UP000046395">
    <property type="component" value="Unassembled WGS sequence"/>
</dbReference>
<dbReference type="GO" id="GO:0005763">
    <property type="term" value="C:mitochondrial small ribosomal subunit"/>
    <property type="evidence" value="ECO:0007669"/>
    <property type="project" value="TreeGrafter"/>
</dbReference>
<dbReference type="NCBIfam" id="TIGR00002">
    <property type="entry name" value="S16"/>
    <property type="match status" value="1"/>
</dbReference>
<dbReference type="SUPFAM" id="SSF54565">
    <property type="entry name" value="Ribosomal protein S16"/>
    <property type="match status" value="1"/>
</dbReference>
<dbReference type="GO" id="GO:0003735">
    <property type="term" value="F:structural constituent of ribosome"/>
    <property type="evidence" value="ECO:0007669"/>
    <property type="project" value="InterPro"/>
</dbReference>
<dbReference type="InterPro" id="IPR023803">
    <property type="entry name" value="Ribosomal_bS16_dom_sf"/>
</dbReference>
<dbReference type="PANTHER" id="PTHR12919">
    <property type="entry name" value="30S RIBOSOMAL PROTEIN S16"/>
    <property type="match status" value="1"/>
</dbReference>
<dbReference type="WBParaSite" id="TMUE_3000014233.2">
    <property type="protein sequence ID" value="TMUE_3000014233.2"/>
    <property type="gene ID" value="WBGene00302160"/>
</dbReference>
<dbReference type="STRING" id="70415.A0A5S6R468"/>
<name>A0A5S6R468_TRIMR</name>
<evidence type="ECO:0000256" key="3">
    <source>
        <dbReference type="ARBA" id="ARBA00022980"/>
    </source>
</evidence>
<dbReference type="GO" id="GO:0032543">
    <property type="term" value="P:mitochondrial translation"/>
    <property type="evidence" value="ECO:0007669"/>
    <property type="project" value="TreeGrafter"/>
</dbReference>
<accession>A0A5S6R468</accession>
<reference evidence="8" key="1">
    <citation type="submission" date="2013-11" db="EMBL/GenBank/DDBJ databases">
        <authorList>
            <person name="Aslett M."/>
        </authorList>
    </citation>
    <scope>NUCLEOTIDE SEQUENCE [LARGE SCALE GENOMIC DNA]</scope>
    <source>
        <strain evidence="8">Edinburgh</strain>
    </source>
</reference>
<reference evidence="8" key="2">
    <citation type="submission" date="2014-03" db="EMBL/GenBank/DDBJ databases">
        <title>The whipworm genome and dual-species transcriptomics of an intimate host-pathogen interaction.</title>
        <authorList>
            <person name="Foth B.J."/>
            <person name="Tsai I.J."/>
            <person name="Reid A.J."/>
            <person name="Bancroft A.J."/>
            <person name="Nichol S."/>
            <person name="Tracey A."/>
            <person name="Holroyd N."/>
            <person name="Cotton J.A."/>
            <person name="Stanley E.J."/>
            <person name="Zarowiecki M."/>
            <person name="Liu J.Z."/>
            <person name="Huckvale T."/>
            <person name="Cooper P.J."/>
            <person name="Grencis R.K."/>
            <person name="Berriman M."/>
        </authorList>
    </citation>
    <scope>NUCLEOTIDE SEQUENCE [LARGE SCALE GENOMIC DNA]</scope>
    <source>
        <strain evidence="8">Edinburgh</strain>
    </source>
</reference>
<evidence type="ECO:0000256" key="7">
    <source>
        <dbReference type="ARBA" id="ARBA00035438"/>
    </source>
</evidence>
<keyword evidence="3" id="KW-0689">Ribosomal protein</keyword>
<dbReference type="FunFam" id="3.30.1320.10:FF:000004">
    <property type="entry name" value="28S ribosomal protein S16, mitochondrial"/>
    <property type="match status" value="1"/>
</dbReference>
<evidence type="ECO:0000256" key="4">
    <source>
        <dbReference type="ARBA" id="ARBA00023128"/>
    </source>
</evidence>
<dbReference type="WBParaSite" id="TMUE_3000014233.1">
    <property type="protein sequence ID" value="TMUE_3000014233.1"/>
    <property type="gene ID" value="WBGene00302160"/>
</dbReference>
<evidence type="ECO:0000313" key="8">
    <source>
        <dbReference type="Proteomes" id="UP000046395"/>
    </source>
</evidence>
<evidence type="ECO:0000256" key="5">
    <source>
        <dbReference type="ARBA" id="ARBA00023274"/>
    </source>
</evidence>
<evidence type="ECO:0000256" key="2">
    <source>
        <dbReference type="ARBA" id="ARBA00006668"/>
    </source>
</evidence>
<dbReference type="GO" id="GO:0005743">
    <property type="term" value="C:mitochondrial inner membrane"/>
    <property type="evidence" value="ECO:0007669"/>
    <property type="project" value="UniProtKB-ARBA"/>
</dbReference>
<dbReference type="Pfam" id="PF00886">
    <property type="entry name" value="Ribosomal_S16"/>
    <property type="match status" value="1"/>
</dbReference>
<evidence type="ECO:0000256" key="1">
    <source>
        <dbReference type="ARBA" id="ARBA00004173"/>
    </source>
</evidence>
<proteinExistence type="inferred from homology"/>
<dbReference type="AlphaFoldDB" id="A0A5S6R468"/>
<keyword evidence="5" id="KW-0687">Ribonucleoprotein</keyword>
<evidence type="ECO:0000256" key="6">
    <source>
        <dbReference type="ARBA" id="ARBA00035263"/>
    </source>
</evidence>
<dbReference type="Gene3D" id="3.30.1320.10">
    <property type="match status" value="1"/>
</dbReference>
<organism evidence="8 9">
    <name type="scientific">Trichuris muris</name>
    <name type="common">Mouse whipworm</name>
    <dbReference type="NCBI Taxonomy" id="70415"/>
    <lineage>
        <taxon>Eukaryota</taxon>
        <taxon>Metazoa</taxon>
        <taxon>Ecdysozoa</taxon>
        <taxon>Nematoda</taxon>
        <taxon>Enoplea</taxon>
        <taxon>Dorylaimia</taxon>
        <taxon>Trichinellida</taxon>
        <taxon>Trichuridae</taxon>
        <taxon>Trichuris</taxon>
    </lineage>
</organism>
<sequence>MSKLALTLMRMGCRNRPFYLIVVSNVRRRRWLGDIVEQVGSFDPLPNRFNEKLVALDFDRIRYWLAQDIHISKTVLELLGLSGLLPAHPLTFLRASRNKAHPLLKPQLVSMGLVPADSSPEITLRKNTE</sequence>
<keyword evidence="8" id="KW-1185">Reference proteome</keyword>
<dbReference type="InterPro" id="IPR000307">
    <property type="entry name" value="Ribosomal_bS16"/>
</dbReference>
<comment type="similarity">
    <text evidence="2">Belongs to the bacterial ribosomal protein bS16 family.</text>
</comment>
<evidence type="ECO:0000313" key="9">
    <source>
        <dbReference type="WBParaSite" id="TMUE_3000014233.1"/>
    </source>
</evidence>
<reference evidence="9" key="3">
    <citation type="submission" date="2019-12" db="UniProtKB">
        <authorList>
            <consortium name="WormBaseParasite"/>
        </authorList>
    </citation>
    <scope>IDENTIFICATION</scope>
</reference>
<protein>
    <recommendedName>
        <fullName evidence="6">Small ribosomal subunit protein bS16m</fullName>
    </recommendedName>
    <alternativeName>
        <fullName evidence="7">28S ribosomal protein S16, mitochondrial</fullName>
    </alternativeName>
</protein>